<feature type="transmembrane region" description="Helical" evidence="6">
    <location>
        <begin position="116"/>
        <end position="139"/>
    </location>
</feature>
<dbReference type="InterPro" id="IPR004680">
    <property type="entry name" value="Cit_transptr-like_dom"/>
</dbReference>
<dbReference type="RefSeq" id="WP_052886624.1">
    <property type="nucleotide sequence ID" value="NZ_CP007493.1"/>
</dbReference>
<organism evidence="8 9">
    <name type="scientific">Thermofilum adornatum 1505</name>
    <dbReference type="NCBI Taxonomy" id="697581"/>
    <lineage>
        <taxon>Archaea</taxon>
        <taxon>Thermoproteota</taxon>
        <taxon>Thermoprotei</taxon>
        <taxon>Thermofilales</taxon>
        <taxon>Thermofilaceae</taxon>
        <taxon>Thermofilum</taxon>
    </lineage>
</organism>
<keyword evidence="5 6" id="KW-0472">Membrane</keyword>
<dbReference type="AlphaFoldDB" id="A0A3G1A666"/>
<feature type="transmembrane region" description="Helical" evidence="6">
    <location>
        <begin position="87"/>
        <end position="104"/>
    </location>
</feature>
<feature type="transmembrane region" description="Helical" evidence="6">
    <location>
        <begin position="63"/>
        <end position="81"/>
    </location>
</feature>
<dbReference type="KEGG" id="tcb:TCARB_0515"/>
<dbReference type="Proteomes" id="UP000266720">
    <property type="component" value="Chromosome"/>
</dbReference>
<dbReference type="InterPro" id="IPR051475">
    <property type="entry name" value="Diverse_Ion_Transporter"/>
</dbReference>
<gene>
    <name evidence="8" type="ORF">TCARB_0515</name>
</gene>
<feature type="domain" description="Citrate transporter-like" evidence="7">
    <location>
        <begin position="62"/>
        <end position="407"/>
    </location>
</feature>
<evidence type="ECO:0000313" key="9">
    <source>
        <dbReference type="Proteomes" id="UP000266720"/>
    </source>
</evidence>
<keyword evidence="3 6" id="KW-0812">Transmembrane</keyword>
<proteinExistence type="predicted"/>
<keyword evidence="2" id="KW-0813">Transport</keyword>
<evidence type="ECO:0000256" key="1">
    <source>
        <dbReference type="ARBA" id="ARBA00004141"/>
    </source>
</evidence>
<evidence type="ECO:0000256" key="4">
    <source>
        <dbReference type="ARBA" id="ARBA00022989"/>
    </source>
</evidence>
<feature type="transmembrane region" description="Helical" evidence="6">
    <location>
        <begin position="349"/>
        <end position="369"/>
    </location>
</feature>
<evidence type="ECO:0000256" key="6">
    <source>
        <dbReference type="SAM" id="Phobius"/>
    </source>
</evidence>
<dbReference type="PANTHER" id="PTHR43568">
    <property type="entry name" value="P PROTEIN"/>
    <property type="match status" value="1"/>
</dbReference>
<feature type="transmembrane region" description="Helical" evidence="6">
    <location>
        <begin position="443"/>
        <end position="466"/>
    </location>
</feature>
<feature type="transmembrane region" description="Helical" evidence="6">
    <location>
        <begin position="289"/>
        <end position="306"/>
    </location>
</feature>
<name>A0A3G1A666_9CREN</name>
<protein>
    <submittedName>
        <fullName evidence="8">Na+/H+ antiporter NhaD type</fullName>
    </submittedName>
</protein>
<comment type="subcellular location">
    <subcellularLocation>
        <location evidence="1">Membrane</location>
        <topology evidence="1">Multi-pass membrane protein</topology>
    </subcellularLocation>
</comment>
<dbReference type="GO" id="GO:0016020">
    <property type="term" value="C:membrane"/>
    <property type="evidence" value="ECO:0007669"/>
    <property type="project" value="UniProtKB-SubCell"/>
</dbReference>
<feature type="transmembrane region" description="Helical" evidence="6">
    <location>
        <begin position="38"/>
        <end position="56"/>
    </location>
</feature>
<keyword evidence="4 6" id="KW-1133">Transmembrane helix</keyword>
<dbReference type="PANTHER" id="PTHR43568:SF1">
    <property type="entry name" value="P PROTEIN"/>
    <property type="match status" value="1"/>
</dbReference>
<feature type="transmembrane region" description="Helical" evidence="6">
    <location>
        <begin position="208"/>
        <end position="224"/>
    </location>
</feature>
<dbReference type="STRING" id="697581.TCARB_0515"/>
<feature type="transmembrane region" description="Helical" evidence="6">
    <location>
        <begin position="318"/>
        <end position="337"/>
    </location>
</feature>
<evidence type="ECO:0000256" key="5">
    <source>
        <dbReference type="ARBA" id="ARBA00023136"/>
    </source>
</evidence>
<reference evidence="9" key="1">
    <citation type="book" date="2010" name="EXTREMOPHILES" publisher="0:0-0">
        <title>Complete genome sequences of ten hyperthermophilic archaea reveal their metabolic capabilities and possible ecological roles.</title>
        <editorList>
            <person name="?"/>
        </editorList>
        <authorList>
            <person name="Ravin N.V."/>
            <person name="Mardanov A.V."/>
            <person name="Bonch-Osmolovskaya E.A."/>
            <person name="Skryabin K.G."/>
        </authorList>
    </citation>
    <scope>NUCLEOTIDE SEQUENCE [LARGE SCALE GENOMIC DNA]</scope>
    <source>
        <strain evidence="9">1505</strain>
    </source>
</reference>
<accession>A0A3G1A666</accession>
<dbReference type="GO" id="GO:0055085">
    <property type="term" value="P:transmembrane transport"/>
    <property type="evidence" value="ECO:0007669"/>
    <property type="project" value="InterPro"/>
</dbReference>
<dbReference type="Pfam" id="PF03600">
    <property type="entry name" value="CitMHS"/>
    <property type="match status" value="1"/>
</dbReference>
<feature type="transmembrane region" description="Helical" evidence="6">
    <location>
        <begin position="258"/>
        <end position="277"/>
    </location>
</feature>
<evidence type="ECO:0000259" key="7">
    <source>
        <dbReference type="Pfam" id="PF03600"/>
    </source>
</evidence>
<evidence type="ECO:0000256" key="3">
    <source>
        <dbReference type="ARBA" id="ARBA00022692"/>
    </source>
</evidence>
<feature type="transmembrane region" description="Helical" evidence="6">
    <location>
        <begin position="12"/>
        <end position="32"/>
    </location>
</feature>
<dbReference type="EMBL" id="CP007493">
    <property type="protein sequence ID" value="AJB41575.1"/>
    <property type="molecule type" value="Genomic_DNA"/>
</dbReference>
<dbReference type="GeneID" id="25405968"/>
<evidence type="ECO:0000256" key="2">
    <source>
        <dbReference type="ARBA" id="ARBA00022448"/>
    </source>
</evidence>
<sequence length="473" mass="52417">MPSGSRFAATTYGKASVVILLGIVTALISNLIGLNLQQSLALTVFLVMIYATLLLWSQRLPFAFLGIFLLFFLGLLDTEYFVEHSHLDVIMFLIAMMTVIGYLEEDKFFEFVSNEIIRRVGISFKIVFMVLFFLSGFLAPLVDEVTAILIMSSIAFSLSDRLGIDPFPLILSSVFAIVIGGTMTPLGNPIGVLIAFESGYTFMDFLRWSAPLSLLSLLVTYVFLSRKYKAYIEEANTKLREKILTKEGLGRIDLPRKILFKDIVILLTTLVMLALHHTLEEVMGLEKNTLLLGIPFLLAAMILIFDPQKGFHAFEHKVEWPTLVFFLLLFSAVGALSKVGLIDLVSKTIASYAYLGLEALIVVFVVISVPMTAFMDNVVAASVLAQVVHGLEASGINPAPFWWLAVICTDRAGTLTPIGSTANIIAIGILEKRYKKSVSFLEWVKYGFPVALLTISLSVILIYLQIPLMQPYP</sequence>
<evidence type="ECO:0000313" key="8">
    <source>
        <dbReference type="EMBL" id="AJB41575.1"/>
    </source>
</evidence>
<feature type="transmembrane region" description="Helical" evidence="6">
    <location>
        <begin position="174"/>
        <end position="196"/>
    </location>
</feature>